<proteinExistence type="predicted"/>
<dbReference type="CDD" id="cd01335">
    <property type="entry name" value="Radical_SAM"/>
    <property type="match status" value="1"/>
</dbReference>
<dbReference type="PANTHER" id="PTHR11228">
    <property type="entry name" value="RADICAL SAM DOMAIN PROTEIN"/>
    <property type="match status" value="1"/>
</dbReference>
<dbReference type="InterPro" id="IPR013785">
    <property type="entry name" value="Aldolase_TIM"/>
</dbReference>
<dbReference type="InterPro" id="IPR007197">
    <property type="entry name" value="rSAM"/>
</dbReference>
<dbReference type="SFLD" id="SFLDS00029">
    <property type="entry name" value="Radical_SAM"/>
    <property type="match status" value="1"/>
</dbReference>
<dbReference type="Pfam" id="PF04055">
    <property type="entry name" value="Radical_SAM"/>
    <property type="match status" value="1"/>
</dbReference>
<reference evidence="9 10" key="1">
    <citation type="submission" date="2023-07" db="EMBL/GenBank/DDBJ databases">
        <title>Sequencing the genomes of 1000 actinobacteria strains.</title>
        <authorList>
            <person name="Klenk H.-P."/>
        </authorList>
    </citation>
    <scope>NUCLEOTIDE SEQUENCE [LARGE SCALE GENOMIC DNA]</scope>
    <source>
        <strain evidence="9 10">DSM 44109</strain>
    </source>
</reference>
<evidence type="ECO:0000256" key="5">
    <source>
        <dbReference type="ARBA" id="ARBA00023004"/>
    </source>
</evidence>
<protein>
    <submittedName>
        <fullName evidence="9">Radical SAM protein</fullName>
    </submittedName>
</protein>
<gene>
    <name evidence="9" type="ORF">J2S55_007481</name>
</gene>
<dbReference type="Proteomes" id="UP001230426">
    <property type="component" value="Unassembled WGS sequence"/>
</dbReference>
<keyword evidence="2" id="KW-0004">4Fe-4S</keyword>
<keyword evidence="6" id="KW-0411">Iron-sulfur</keyword>
<dbReference type="PROSITE" id="PS51918">
    <property type="entry name" value="RADICAL_SAM"/>
    <property type="match status" value="1"/>
</dbReference>
<evidence type="ECO:0000313" key="9">
    <source>
        <dbReference type="EMBL" id="MDP9868215.1"/>
    </source>
</evidence>
<evidence type="ECO:0000259" key="8">
    <source>
        <dbReference type="PROSITE" id="PS51918"/>
    </source>
</evidence>
<evidence type="ECO:0000313" key="10">
    <source>
        <dbReference type="Proteomes" id="UP001230426"/>
    </source>
</evidence>
<name>A0ABT9RG37_9ACTN</name>
<keyword evidence="10" id="KW-1185">Reference proteome</keyword>
<dbReference type="InterPro" id="IPR058240">
    <property type="entry name" value="rSAM_sf"/>
</dbReference>
<keyword evidence="3" id="KW-0949">S-adenosyl-L-methionine</keyword>
<dbReference type="SUPFAM" id="SSF102114">
    <property type="entry name" value="Radical SAM enzymes"/>
    <property type="match status" value="1"/>
</dbReference>
<dbReference type="NCBIfam" id="TIGR04053">
    <property type="entry name" value="TIGR04053 family radical SAM/SPASM domain-containing protein"/>
    <property type="match status" value="1"/>
</dbReference>
<dbReference type="CDD" id="cd21123">
    <property type="entry name" value="SPASM_MftC-like"/>
    <property type="match status" value="1"/>
</dbReference>
<feature type="domain" description="Radical SAM core" evidence="8">
    <location>
        <begin position="30"/>
        <end position="242"/>
    </location>
</feature>
<feature type="region of interest" description="Disordered" evidence="7">
    <location>
        <begin position="1"/>
        <end position="22"/>
    </location>
</feature>
<dbReference type="EMBL" id="JAUSRB010000002">
    <property type="protein sequence ID" value="MDP9868215.1"/>
    <property type="molecule type" value="Genomic_DNA"/>
</dbReference>
<dbReference type="RefSeq" id="WP_306870829.1">
    <property type="nucleotide sequence ID" value="NZ_JAUSRB010000002.1"/>
</dbReference>
<dbReference type="Gene3D" id="3.20.20.70">
    <property type="entry name" value="Aldolase class I"/>
    <property type="match status" value="1"/>
</dbReference>
<accession>A0ABT9RG37</accession>
<evidence type="ECO:0000256" key="2">
    <source>
        <dbReference type="ARBA" id="ARBA00022485"/>
    </source>
</evidence>
<dbReference type="SFLD" id="SFLDG01067">
    <property type="entry name" value="SPASM/twitch_domain_containing"/>
    <property type="match status" value="1"/>
</dbReference>
<evidence type="ECO:0000256" key="1">
    <source>
        <dbReference type="ARBA" id="ARBA00001966"/>
    </source>
</evidence>
<dbReference type="PANTHER" id="PTHR11228:SF34">
    <property type="entry name" value="TUNGSTEN-CONTAINING ALDEHYDE FERREDOXIN OXIDOREDUCTASE COFACTOR MODIFYING PROTEIN"/>
    <property type="match status" value="1"/>
</dbReference>
<dbReference type="InterPro" id="IPR050377">
    <property type="entry name" value="Radical_SAM_PqqE_MftC-like"/>
</dbReference>
<comment type="cofactor">
    <cofactor evidence="1">
        <name>[4Fe-4S] cluster</name>
        <dbReference type="ChEBI" id="CHEBI:49883"/>
    </cofactor>
</comment>
<dbReference type="SFLD" id="SFLDG01386">
    <property type="entry name" value="main_SPASM_domain-containing"/>
    <property type="match status" value="1"/>
</dbReference>
<organism evidence="9 10">
    <name type="scientific">Streptosporangium brasiliense</name>
    <dbReference type="NCBI Taxonomy" id="47480"/>
    <lineage>
        <taxon>Bacteria</taxon>
        <taxon>Bacillati</taxon>
        <taxon>Actinomycetota</taxon>
        <taxon>Actinomycetes</taxon>
        <taxon>Streptosporangiales</taxon>
        <taxon>Streptosporangiaceae</taxon>
        <taxon>Streptosporangium</taxon>
    </lineage>
</organism>
<keyword evidence="4" id="KW-0479">Metal-binding</keyword>
<sequence>MKRPAEPQSCPGGPGGRTARPVRHVHRDVAAAPFIVIWEATRACPLACLHCRAEARPERDPAELSTAEAVDLMRQIAAFGRPAPLFVITGGDPFERPDLYDLVERAREIGLSPSVSPSATPALTPVALTRLRDAGASVISLSLDGATAGRHDGFRGFDGVFTRTLRSWQAALDAGLKVQINTTVTKTNLMDLPDIARLVRDRGALLWSLFLLIPTGRGRSLTSLTAAETEDVLNFAHDIGAAVPVKATEAHHFRRIAIQRHILRARGADHVQALGLGPVYRALHRRAVRAGLVRATRTRRPPIDVSAGRGLVFVSHTGEVSPSGFLPLPAGNVRDRPLTEIYRTSPVLTSLRDPGLLTGRCGACEFRAVCGGSRSRAYATSGDVLAEEPWCSYVPGDFPYQDDLGKYLGAAVGAP</sequence>
<keyword evidence="5" id="KW-0408">Iron</keyword>
<evidence type="ECO:0000256" key="6">
    <source>
        <dbReference type="ARBA" id="ARBA00023014"/>
    </source>
</evidence>
<comment type="caution">
    <text evidence="9">The sequence shown here is derived from an EMBL/GenBank/DDBJ whole genome shotgun (WGS) entry which is preliminary data.</text>
</comment>
<dbReference type="InterPro" id="IPR017200">
    <property type="entry name" value="PqqE-like"/>
</dbReference>
<evidence type="ECO:0000256" key="7">
    <source>
        <dbReference type="SAM" id="MobiDB-lite"/>
    </source>
</evidence>
<evidence type="ECO:0000256" key="4">
    <source>
        <dbReference type="ARBA" id="ARBA00022723"/>
    </source>
</evidence>
<dbReference type="PIRSF" id="PIRSF037420">
    <property type="entry name" value="PQQ_syn_pqqE"/>
    <property type="match status" value="1"/>
</dbReference>
<evidence type="ECO:0000256" key="3">
    <source>
        <dbReference type="ARBA" id="ARBA00022691"/>
    </source>
</evidence>